<evidence type="ECO:0000313" key="4">
    <source>
        <dbReference type="EMBL" id="THG31941.1"/>
    </source>
</evidence>
<dbReference type="PANTHER" id="PTHR30461">
    <property type="entry name" value="DNA-INVERTASE FROM LAMBDOID PROPHAGE"/>
    <property type="match status" value="1"/>
</dbReference>
<dbReference type="InterPro" id="IPR050639">
    <property type="entry name" value="SSR_resolvase"/>
</dbReference>
<feature type="domain" description="Resolvase/invertase-type recombinase catalytic" evidence="1">
    <location>
        <begin position="4"/>
        <end position="154"/>
    </location>
</feature>
<reference evidence="3 5" key="1">
    <citation type="submission" date="2019-04" db="EMBL/GenBank/DDBJ databases">
        <authorList>
            <person name="Jiang L."/>
        </authorList>
    </citation>
    <scope>NUCLEOTIDE SEQUENCE [LARGE SCALE GENOMIC DNA]</scope>
    <source>
        <strain evidence="3 5">YIM 131853</strain>
    </source>
</reference>
<evidence type="ECO:0000259" key="2">
    <source>
        <dbReference type="PROSITE" id="PS51737"/>
    </source>
</evidence>
<keyword evidence="5" id="KW-1185">Reference proteome</keyword>
<dbReference type="SMART" id="SM00857">
    <property type="entry name" value="Resolvase"/>
    <property type="match status" value="1"/>
</dbReference>
<dbReference type="EMBL" id="SSSM01000003">
    <property type="protein sequence ID" value="THG31941.1"/>
    <property type="molecule type" value="Genomic_DNA"/>
</dbReference>
<dbReference type="SUPFAM" id="SSF53041">
    <property type="entry name" value="Resolvase-like"/>
    <property type="match status" value="1"/>
</dbReference>
<organism evidence="3 5">
    <name type="scientific">Naasia lichenicola</name>
    <dbReference type="NCBI Taxonomy" id="2565933"/>
    <lineage>
        <taxon>Bacteria</taxon>
        <taxon>Bacillati</taxon>
        <taxon>Actinomycetota</taxon>
        <taxon>Actinomycetes</taxon>
        <taxon>Micrococcales</taxon>
        <taxon>Microbacteriaceae</taxon>
        <taxon>Naasia</taxon>
    </lineage>
</organism>
<dbReference type="AlphaFoldDB" id="A0A4S4FKZ3"/>
<feature type="domain" description="Recombinase" evidence="2">
    <location>
        <begin position="159"/>
        <end position="261"/>
    </location>
</feature>
<dbReference type="CDD" id="cd00338">
    <property type="entry name" value="Ser_Recombinase"/>
    <property type="match status" value="1"/>
</dbReference>
<name>A0A4S4FKZ3_9MICO</name>
<sequence length="478" mass="54900">MKPMIGVYARISFDRDGEGAGVQRQQVDNRGLAAQRGWDVLREYTDNSMSAYKDDVVRPEFERLLADLESGEIDGFVAWKVDRITRQLRDLVRLMEIHKKQKFFIATVMDGEIDMSQVLMNALRFADAQQSSQTHSDRIRRKLLQNAIDGKPYGAPVRPYGYSQDRMTLDPVEATVVRKMGELFMNGYSYREIAWRLNETATLTRVGKPWYPDQIKKFLQRDRNAGYREVEGTRYPGQWEPIFSSDQWEAIQSMAKHRKAQTRQRPSNRRYLLTGMLHCGKCGGYLYGMTKSFSSGLVGTYQCRTQTETDRKGAGCGGCMVQSPPLDHFVRELICARLDTPLLSELIAASSVDQRSVRALLSEHEQLTIRAQQMIDDYADGTLDKPAYQRASARVAERLESVDREIQKHRRPKATLDLKPGDSVRAAWDANPDGWRRELIELLIERIEIMPATKRPAYSVDGNRFTLDPERVKIDWKM</sequence>
<dbReference type="Gene3D" id="3.90.1750.20">
    <property type="entry name" value="Putative Large Serine Recombinase, Chain B, Domain 2"/>
    <property type="match status" value="1"/>
</dbReference>
<dbReference type="InterPro" id="IPR006119">
    <property type="entry name" value="Resolv_N"/>
</dbReference>
<dbReference type="InterPro" id="IPR036162">
    <property type="entry name" value="Resolvase-like_N_sf"/>
</dbReference>
<dbReference type="Pfam" id="PF13408">
    <property type="entry name" value="Zn_ribbon_recom"/>
    <property type="match status" value="1"/>
</dbReference>
<gene>
    <name evidence="4" type="ORF">E6C64_07820</name>
    <name evidence="3" type="ORF">E6C64_08675</name>
</gene>
<dbReference type="Pfam" id="PF07508">
    <property type="entry name" value="Recombinase"/>
    <property type="match status" value="1"/>
</dbReference>
<dbReference type="Pfam" id="PF00239">
    <property type="entry name" value="Resolvase"/>
    <property type="match status" value="1"/>
</dbReference>
<dbReference type="PROSITE" id="PS51736">
    <property type="entry name" value="RECOMBINASES_3"/>
    <property type="match status" value="1"/>
</dbReference>
<dbReference type="InterPro" id="IPR011109">
    <property type="entry name" value="DNA_bind_recombinase_dom"/>
</dbReference>
<protein>
    <submittedName>
        <fullName evidence="3">Recombinase family protein</fullName>
    </submittedName>
</protein>
<dbReference type="InterPro" id="IPR038109">
    <property type="entry name" value="DNA_bind_recomb_sf"/>
</dbReference>
<dbReference type="GO" id="GO:0000150">
    <property type="term" value="F:DNA strand exchange activity"/>
    <property type="evidence" value="ECO:0007669"/>
    <property type="project" value="InterPro"/>
</dbReference>
<dbReference type="PANTHER" id="PTHR30461:SF23">
    <property type="entry name" value="DNA RECOMBINASE-RELATED"/>
    <property type="match status" value="1"/>
</dbReference>
<dbReference type="GO" id="GO:0003677">
    <property type="term" value="F:DNA binding"/>
    <property type="evidence" value="ECO:0007669"/>
    <property type="project" value="InterPro"/>
</dbReference>
<dbReference type="OrthoDB" id="4500247at2"/>
<dbReference type="PROSITE" id="PS51737">
    <property type="entry name" value="RECOMBINASE_DNA_BIND"/>
    <property type="match status" value="1"/>
</dbReference>
<accession>A0A4S4FKZ3</accession>
<dbReference type="RefSeq" id="WP_136427061.1">
    <property type="nucleotide sequence ID" value="NZ_SSSM01000003.1"/>
</dbReference>
<evidence type="ECO:0000259" key="1">
    <source>
        <dbReference type="PROSITE" id="PS51736"/>
    </source>
</evidence>
<dbReference type="EMBL" id="SSSM01000004">
    <property type="protein sequence ID" value="THG30704.1"/>
    <property type="molecule type" value="Genomic_DNA"/>
</dbReference>
<dbReference type="Proteomes" id="UP000309133">
    <property type="component" value="Unassembled WGS sequence"/>
</dbReference>
<evidence type="ECO:0000313" key="3">
    <source>
        <dbReference type="EMBL" id="THG30704.1"/>
    </source>
</evidence>
<dbReference type="Gene3D" id="3.40.50.1390">
    <property type="entry name" value="Resolvase, N-terminal catalytic domain"/>
    <property type="match status" value="1"/>
</dbReference>
<dbReference type="InterPro" id="IPR025827">
    <property type="entry name" value="Zn_ribbon_recom_dom"/>
</dbReference>
<evidence type="ECO:0000313" key="5">
    <source>
        <dbReference type="Proteomes" id="UP000309133"/>
    </source>
</evidence>
<comment type="caution">
    <text evidence="3">The sequence shown here is derived from an EMBL/GenBank/DDBJ whole genome shotgun (WGS) entry which is preliminary data.</text>
</comment>
<proteinExistence type="predicted"/>